<dbReference type="InterPro" id="IPR051687">
    <property type="entry name" value="Peroxisomal_Beta-Oxidation"/>
</dbReference>
<comment type="similarity">
    <text evidence="1 3">Belongs to the short-chain dehydrogenases/reductases (SDR) family.</text>
</comment>
<gene>
    <name evidence="5" type="ORF">NSU_2330</name>
</gene>
<dbReference type="RefSeq" id="WP_007013245.1">
    <property type="nucleotide sequence ID" value="NZ_AGFM01000033.1"/>
</dbReference>
<dbReference type="SMART" id="SM00822">
    <property type="entry name" value="PKS_KR"/>
    <property type="match status" value="1"/>
</dbReference>
<dbReference type="InterPro" id="IPR036291">
    <property type="entry name" value="NAD(P)-bd_dom_sf"/>
</dbReference>
<dbReference type="PRINTS" id="PR00081">
    <property type="entry name" value="GDHRDH"/>
</dbReference>
<dbReference type="AlphaFoldDB" id="G6EDA9"/>
<dbReference type="InterPro" id="IPR002347">
    <property type="entry name" value="SDR_fam"/>
</dbReference>
<dbReference type="PANTHER" id="PTHR45024:SF2">
    <property type="entry name" value="SCP2 DOMAIN-CONTAINING PROTEIN"/>
    <property type="match status" value="1"/>
</dbReference>
<proteinExistence type="inferred from homology"/>
<dbReference type="OrthoDB" id="9804774at2"/>
<evidence type="ECO:0000313" key="6">
    <source>
        <dbReference type="Proteomes" id="UP000004030"/>
    </source>
</evidence>
<comment type="caution">
    <text evidence="5">The sequence shown here is derived from an EMBL/GenBank/DDBJ whole genome shotgun (WGS) entry which is preliminary data.</text>
</comment>
<evidence type="ECO:0000259" key="4">
    <source>
        <dbReference type="SMART" id="SM00822"/>
    </source>
</evidence>
<name>G6EDA9_9SPHN</name>
<evidence type="ECO:0000313" key="5">
    <source>
        <dbReference type="EMBL" id="EHJ60708.1"/>
    </source>
</evidence>
<keyword evidence="2" id="KW-0560">Oxidoreductase</keyword>
<dbReference type="PATRIC" id="fig|1088721.3.peg.2307"/>
<sequence length="309" mass="31873">MTTPIDKPVAIVTGAGRGLGREHALALAHAGWAVLVNDLGGAGDGTGSDPTAAEQVVAEIVAMGGSALVDGSDVSNWAAAGEMIERAVSAWGRLDGLVNNAGILRDRTIANMTEEDWDLSIAVNLKGTAAPLHHAASYWRRRSKETGEPVKASVVNTSSASGLYSAFGQSNYAAAKAGVASLTLVAARELARSGVRVNAIAPVATTRLTESVMPEASRARWDPSLVSPMVVYLLSDAAGDISGRVFEVGGDGVVAVDMHRPIAGMRAADGKWTAKRLEPVVPGLVDQLAPQMDSASASQFLRGAPLEGE</sequence>
<dbReference type="PRINTS" id="PR00080">
    <property type="entry name" value="SDRFAMILY"/>
</dbReference>
<accession>G6EDA9</accession>
<dbReference type="InterPro" id="IPR057326">
    <property type="entry name" value="KR_dom"/>
</dbReference>
<feature type="domain" description="Ketoreductase" evidence="4">
    <location>
        <begin position="8"/>
        <end position="206"/>
    </location>
</feature>
<dbReference type="PANTHER" id="PTHR45024">
    <property type="entry name" value="DEHYDROGENASES, SHORT CHAIN"/>
    <property type="match status" value="1"/>
</dbReference>
<dbReference type="EMBL" id="AGFM01000033">
    <property type="protein sequence ID" value="EHJ60708.1"/>
    <property type="molecule type" value="Genomic_DNA"/>
</dbReference>
<evidence type="ECO:0000256" key="2">
    <source>
        <dbReference type="ARBA" id="ARBA00023002"/>
    </source>
</evidence>
<dbReference type="PROSITE" id="PS00061">
    <property type="entry name" value="ADH_SHORT"/>
    <property type="match status" value="1"/>
</dbReference>
<protein>
    <submittedName>
        <fullName evidence="5">Short-chain dehydrogenase/reductase SDR</fullName>
    </submittedName>
</protein>
<dbReference type="SUPFAM" id="SSF51735">
    <property type="entry name" value="NAD(P)-binding Rossmann-fold domains"/>
    <property type="match status" value="1"/>
</dbReference>
<dbReference type="GO" id="GO:0016491">
    <property type="term" value="F:oxidoreductase activity"/>
    <property type="evidence" value="ECO:0007669"/>
    <property type="project" value="UniProtKB-KW"/>
</dbReference>
<dbReference type="eggNOG" id="COG1028">
    <property type="taxonomic scope" value="Bacteria"/>
</dbReference>
<reference evidence="5 6" key="1">
    <citation type="journal article" date="2012" name="J. Bacteriol.">
        <title>Genome sequence of benzo(a)pyrene-degrading bacterium Novosphingobium pentaromativorans US6-1.</title>
        <authorList>
            <person name="Luo Y.R."/>
            <person name="Kang S.G."/>
            <person name="Kim S.J."/>
            <person name="Kim M.R."/>
            <person name="Li N."/>
            <person name="Lee J.H."/>
            <person name="Kwon K.K."/>
        </authorList>
    </citation>
    <scope>NUCLEOTIDE SEQUENCE [LARGE SCALE GENOMIC DNA]</scope>
    <source>
        <strain evidence="5 6">US6-1</strain>
    </source>
</reference>
<keyword evidence="6" id="KW-1185">Reference proteome</keyword>
<dbReference type="Pfam" id="PF00106">
    <property type="entry name" value="adh_short"/>
    <property type="match status" value="1"/>
</dbReference>
<evidence type="ECO:0000256" key="1">
    <source>
        <dbReference type="ARBA" id="ARBA00006484"/>
    </source>
</evidence>
<organism evidence="5 6">
    <name type="scientific">Novosphingobium pentaromativorans US6-1</name>
    <dbReference type="NCBI Taxonomy" id="1088721"/>
    <lineage>
        <taxon>Bacteria</taxon>
        <taxon>Pseudomonadati</taxon>
        <taxon>Pseudomonadota</taxon>
        <taxon>Alphaproteobacteria</taxon>
        <taxon>Sphingomonadales</taxon>
        <taxon>Sphingomonadaceae</taxon>
        <taxon>Novosphingobium</taxon>
    </lineage>
</organism>
<dbReference type="InterPro" id="IPR020904">
    <property type="entry name" value="Sc_DH/Rdtase_CS"/>
</dbReference>
<evidence type="ECO:0000256" key="3">
    <source>
        <dbReference type="RuleBase" id="RU000363"/>
    </source>
</evidence>
<dbReference type="Gene3D" id="3.40.50.720">
    <property type="entry name" value="NAD(P)-binding Rossmann-like Domain"/>
    <property type="match status" value="1"/>
</dbReference>
<dbReference type="Proteomes" id="UP000004030">
    <property type="component" value="Unassembled WGS sequence"/>
</dbReference>